<protein>
    <recommendedName>
        <fullName evidence="2">Potassium channel domain-containing protein</fullName>
    </recommendedName>
</protein>
<feature type="transmembrane region" description="Helical" evidence="1">
    <location>
        <begin position="170"/>
        <end position="189"/>
    </location>
</feature>
<feature type="transmembrane region" description="Helical" evidence="1">
    <location>
        <begin position="100"/>
        <end position="118"/>
    </location>
</feature>
<sequence length="232" mass="26037">MKVRKYFSRFRTFWLEDLSFVVLLIMLFLIVFIIPIVMENSEHGILLFNMILLSLFFSGIFSTPNKKLIFASSTLFVVHCVLRLVRYTDNPYSFYAEENIVAVLNAIVFIIINLNLLFRNDSVNIYRIIGAINVYLLFALVGAFSLEIINALTGVSIAGDIELTGQDQDYIHFIYFSIVSLTTVGYGDIHPVSVTAKMLSVFMSTVGILFPAVVIARLVGMSYASKDGQPSA</sequence>
<dbReference type="Pfam" id="PF07885">
    <property type="entry name" value="Ion_trans_2"/>
    <property type="match status" value="1"/>
</dbReference>
<keyword evidence="1" id="KW-0812">Transmembrane</keyword>
<evidence type="ECO:0000256" key="1">
    <source>
        <dbReference type="SAM" id="Phobius"/>
    </source>
</evidence>
<accession>A0ABQ3HWU6</accession>
<evidence type="ECO:0000259" key="2">
    <source>
        <dbReference type="Pfam" id="PF07885"/>
    </source>
</evidence>
<feature type="transmembrane region" description="Helical" evidence="1">
    <location>
        <begin position="68"/>
        <end position="88"/>
    </location>
</feature>
<dbReference type="Proteomes" id="UP000620550">
    <property type="component" value="Unassembled WGS sequence"/>
</dbReference>
<dbReference type="Gene3D" id="1.10.287.70">
    <property type="match status" value="1"/>
</dbReference>
<comment type="caution">
    <text evidence="3">The sequence shown here is derived from an EMBL/GenBank/DDBJ whole genome shotgun (WGS) entry which is preliminary data.</text>
</comment>
<name>A0ABQ3HWU6_9SPHI</name>
<feature type="transmembrane region" description="Helical" evidence="1">
    <location>
        <begin position="125"/>
        <end position="150"/>
    </location>
</feature>
<feature type="transmembrane region" description="Helical" evidence="1">
    <location>
        <begin position="20"/>
        <end position="38"/>
    </location>
</feature>
<dbReference type="SUPFAM" id="SSF81324">
    <property type="entry name" value="Voltage-gated potassium channels"/>
    <property type="match status" value="1"/>
</dbReference>
<feature type="transmembrane region" description="Helical" evidence="1">
    <location>
        <begin position="44"/>
        <end position="61"/>
    </location>
</feature>
<dbReference type="EMBL" id="BNAF01000005">
    <property type="protein sequence ID" value="GHE34005.1"/>
    <property type="molecule type" value="Genomic_DNA"/>
</dbReference>
<dbReference type="RefSeq" id="WP_189626184.1">
    <property type="nucleotide sequence ID" value="NZ_BNAF01000005.1"/>
</dbReference>
<reference evidence="4" key="1">
    <citation type="journal article" date="2019" name="Int. J. Syst. Evol. Microbiol.">
        <title>The Global Catalogue of Microorganisms (GCM) 10K type strain sequencing project: providing services to taxonomists for standard genome sequencing and annotation.</title>
        <authorList>
            <consortium name="The Broad Institute Genomics Platform"/>
            <consortium name="The Broad Institute Genome Sequencing Center for Infectious Disease"/>
            <person name="Wu L."/>
            <person name="Ma J."/>
        </authorList>
    </citation>
    <scope>NUCLEOTIDE SEQUENCE [LARGE SCALE GENOMIC DNA]</scope>
    <source>
        <strain evidence="4">CGMCC 1.12966</strain>
    </source>
</reference>
<keyword evidence="4" id="KW-1185">Reference proteome</keyword>
<feature type="domain" description="Potassium channel" evidence="2">
    <location>
        <begin position="157"/>
        <end position="219"/>
    </location>
</feature>
<dbReference type="InterPro" id="IPR013099">
    <property type="entry name" value="K_chnl_dom"/>
</dbReference>
<gene>
    <name evidence="3" type="ORF">GCM10017764_16630</name>
</gene>
<organism evidence="3 4">
    <name type="scientific">Sphingobacterium griseoflavum</name>
    <dbReference type="NCBI Taxonomy" id="1474952"/>
    <lineage>
        <taxon>Bacteria</taxon>
        <taxon>Pseudomonadati</taxon>
        <taxon>Bacteroidota</taxon>
        <taxon>Sphingobacteriia</taxon>
        <taxon>Sphingobacteriales</taxon>
        <taxon>Sphingobacteriaceae</taxon>
        <taxon>Sphingobacterium</taxon>
    </lineage>
</organism>
<evidence type="ECO:0000313" key="3">
    <source>
        <dbReference type="EMBL" id="GHE34005.1"/>
    </source>
</evidence>
<feature type="transmembrane region" description="Helical" evidence="1">
    <location>
        <begin position="201"/>
        <end position="224"/>
    </location>
</feature>
<proteinExistence type="predicted"/>
<keyword evidence="1" id="KW-0472">Membrane</keyword>
<keyword evidence="1" id="KW-1133">Transmembrane helix</keyword>
<evidence type="ECO:0000313" key="4">
    <source>
        <dbReference type="Proteomes" id="UP000620550"/>
    </source>
</evidence>